<gene>
    <name evidence="1" type="ORF">P7K49_016422</name>
</gene>
<evidence type="ECO:0000313" key="2">
    <source>
        <dbReference type="Proteomes" id="UP001266305"/>
    </source>
</evidence>
<comment type="caution">
    <text evidence="1">The sequence shown here is derived from an EMBL/GenBank/DDBJ whole genome shotgun (WGS) entry which is preliminary data.</text>
</comment>
<dbReference type="EMBL" id="JASSZA010000007">
    <property type="protein sequence ID" value="KAK2106908.1"/>
    <property type="molecule type" value="Genomic_DNA"/>
</dbReference>
<sequence length="107" mass="11905">MGSWTETPELDGTRCMVRPRRVQHESRESLFEHMATCPQGTWNGDLSHHLSEVQASQTQVDPSTLVPSCLRKELDQGIHFCKDFLNTLDPVHSHSSSQAISHPGAIG</sequence>
<name>A0ABQ9VC14_SAGOE</name>
<protein>
    <submittedName>
        <fullName evidence="1">Uncharacterized protein</fullName>
    </submittedName>
</protein>
<accession>A0ABQ9VC14</accession>
<organism evidence="1 2">
    <name type="scientific">Saguinus oedipus</name>
    <name type="common">Cotton-top tamarin</name>
    <name type="synonym">Oedipomidas oedipus</name>
    <dbReference type="NCBI Taxonomy" id="9490"/>
    <lineage>
        <taxon>Eukaryota</taxon>
        <taxon>Metazoa</taxon>
        <taxon>Chordata</taxon>
        <taxon>Craniata</taxon>
        <taxon>Vertebrata</taxon>
        <taxon>Euteleostomi</taxon>
        <taxon>Mammalia</taxon>
        <taxon>Eutheria</taxon>
        <taxon>Euarchontoglires</taxon>
        <taxon>Primates</taxon>
        <taxon>Haplorrhini</taxon>
        <taxon>Platyrrhini</taxon>
        <taxon>Cebidae</taxon>
        <taxon>Callitrichinae</taxon>
        <taxon>Saguinus</taxon>
    </lineage>
</organism>
<reference evidence="1 2" key="1">
    <citation type="submission" date="2023-05" db="EMBL/GenBank/DDBJ databases">
        <title>B98-5 Cell Line De Novo Hybrid Assembly: An Optical Mapping Approach.</title>
        <authorList>
            <person name="Kananen K."/>
            <person name="Auerbach J.A."/>
            <person name="Kautto E."/>
            <person name="Blachly J.S."/>
        </authorList>
    </citation>
    <scope>NUCLEOTIDE SEQUENCE [LARGE SCALE GENOMIC DNA]</scope>
    <source>
        <strain evidence="1">B95-8</strain>
        <tissue evidence="1">Cell line</tissue>
    </source>
</reference>
<evidence type="ECO:0000313" key="1">
    <source>
        <dbReference type="EMBL" id="KAK2106908.1"/>
    </source>
</evidence>
<proteinExistence type="predicted"/>
<keyword evidence="2" id="KW-1185">Reference proteome</keyword>
<dbReference type="Proteomes" id="UP001266305">
    <property type="component" value="Unassembled WGS sequence"/>
</dbReference>